<reference evidence="2 3" key="1">
    <citation type="submission" date="2017-09" db="EMBL/GenBank/DDBJ databases">
        <title>Depth-based differentiation of microbial function through sediment-hosted aquifers and enrichment of novel symbionts in the deep terrestrial subsurface.</title>
        <authorList>
            <person name="Probst A.J."/>
            <person name="Ladd B."/>
            <person name="Jarett J.K."/>
            <person name="Geller-Mcgrath D.E."/>
            <person name="Sieber C.M."/>
            <person name="Emerson J.B."/>
            <person name="Anantharaman K."/>
            <person name="Thomas B.C."/>
            <person name="Malmstrom R."/>
            <person name="Stieglmeier M."/>
            <person name="Klingl A."/>
            <person name="Woyke T."/>
            <person name="Ryan C.M."/>
            <person name="Banfield J.F."/>
        </authorList>
    </citation>
    <scope>NUCLEOTIDE SEQUENCE [LARGE SCALE GENOMIC DNA]</scope>
    <source>
        <strain evidence="2">CG22_combo_CG10-13_8_21_14_all_36_13</strain>
    </source>
</reference>
<name>A0A2H0DZC8_9BACT</name>
<evidence type="ECO:0000256" key="1">
    <source>
        <dbReference type="SAM" id="Phobius"/>
    </source>
</evidence>
<comment type="caution">
    <text evidence="2">The sequence shown here is derived from an EMBL/GenBank/DDBJ whole genome shotgun (WGS) entry which is preliminary data.</text>
</comment>
<organism evidence="2 3">
    <name type="scientific">Candidatus Campbellbacteria bacterium CG22_combo_CG10-13_8_21_14_all_36_13</name>
    <dbReference type="NCBI Taxonomy" id="1974529"/>
    <lineage>
        <taxon>Bacteria</taxon>
        <taxon>Candidatus Campbelliibacteriota</taxon>
    </lineage>
</organism>
<proteinExistence type="predicted"/>
<gene>
    <name evidence="2" type="ORF">COW81_02975</name>
</gene>
<sequence>MRDTFKKTAESPFTILLISIFLLFFHVYPAFLLEKADIFIRDSFWFQLSASISAFIILFLFPIYIFGNIF</sequence>
<keyword evidence="1" id="KW-0812">Transmembrane</keyword>
<protein>
    <submittedName>
        <fullName evidence="2">Uncharacterized protein</fullName>
    </submittedName>
</protein>
<keyword evidence="1" id="KW-1133">Transmembrane helix</keyword>
<evidence type="ECO:0000313" key="3">
    <source>
        <dbReference type="Proteomes" id="UP000231143"/>
    </source>
</evidence>
<accession>A0A2H0DZC8</accession>
<evidence type="ECO:0000313" key="2">
    <source>
        <dbReference type="EMBL" id="PIP86930.1"/>
    </source>
</evidence>
<dbReference type="AlphaFoldDB" id="A0A2H0DZC8"/>
<feature type="transmembrane region" description="Helical" evidence="1">
    <location>
        <begin position="12"/>
        <end position="32"/>
    </location>
</feature>
<dbReference type="Proteomes" id="UP000231143">
    <property type="component" value="Unassembled WGS sequence"/>
</dbReference>
<dbReference type="EMBL" id="PCTT01000039">
    <property type="protein sequence ID" value="PIP86930.1"/>
    <property type="molecule type" value="Genomic_DNA"/>
</dbReference>
<feature type="transmembrane region" description="Helical" evidence="1">
    <location>
        <begin position="44"/>
        <end position="66"/>
    </location>
</feature>
<keyword evidence="1" id="KW-0472">Membrane</keyword>